<sequence>MAQDAMDGVRKFVHSVAVIVATLNKGMHEIINDTAFQKKLIDQGIEPMGGTPDELAKRIDNEVKQFGQLVKQINLKVE</sequence>
<name>W0PLB6_ADVMD</name>
<evidence type="ECO:0000313" key="1">
    <source>
        <dbReference type="EMBL" id="AHG65768.1"/>
    </source>
</evidence>
<reference evidence="1 2" key="1">
    <citation type="journal article" date="2014" name="Microbiology">
        <title>Unravelling the complete genome sequence of Advenella mimigardefordensis strain DPN7T and novel insights in the catabolism of the xenobiotic polythioester precursor 3,3'-dithiodipropionate.</title>
        <authorList>
            <person name="Wubbeler J.H."/>
            <person name="Hiessl S."/>
            <person name="Schuldes J."/>
            <person name="Thurmer A."/>
            <person name="Daniel R."/>
            <person name="Steinbuchel A."/>
        </authorList>
    </citation>
    <scope>NUCLEOTIDE SEQUENCE [LARGE SCALE GENOMIC DNA]</scope>
    <source>
        <strain evidence="2">DSM 17166 / LMG 22922 / DPN7</strain>
    </source>
</reference>
<accession>W0PLB6</accession>
<dbReference type="KEGG" id="amim:MIM_c37110"/>
<dbReference type="AlphaFoldDB" id="W0PLB6"/>
<keyword evidence="1" id="KW-0675">Receptor</keyword>
<dbReference type="RefSeq" id="WP_042070604.1">
    <property type="nucleotide sequence ID" value="NZ_CP003915.1"/>
</dbReference>
<organism evidence="1 2">
    <name type="scientific">Advenella mimigardefordensis (strain DSM 17166 / LMG 22922 / DPN7)</name>
    <dbReference type="NCBI Taxonomy" id="1247726"/>
    <lineage>
        <taxon>Bacteria</taxon>
        <taxon>Pseudomonadati</taxon>
        <taxon>Pseudomonadota</taxon>
        <taxon>Betaproteobacteria</taxon>
        <taxon>Burkholderiales</taxon>
        <taxon>Alcaligenaceae</taxon>
    </lineage>
</organism>
<dbReference type="Proteomes" id="UP000019095">
    <property type="component" value="Chromosome"/>
</dbReference>
<dbReference type="Gene3D" id="3.40.190.150">
    <property type="entry name" value="Bordetella uptake gene, domain 1"/>
    <property type="match status" value="1"/>
</dbReference>
<keyword evidence="2" id="KW-1185">Reference proteome</keyword>
<dbReference type="HOGENOM" id="CLU_2614080_0_0_4"/>
<dbReference type="InterPro" id="IPR042100">
    <property type="entry name" value="Bug_dom1"/>
</dbReference>
<protein>
    <submittedName>
        <fullName evidence="1">Putative Bug-like extracytoplasmic solute binding receptor, TTT family-like protein</fullName>
    </submittedName>
</protein>
<dbReference type="EMBL" id="CP003915">
    <property type="protein sequence ID" value="AHG65768.1"/>
    <property type="molecule type" value="Genomic_DNA"/>
</dbReference>
<evidence type="ECO:0000313" key="2">
    <source>
        <dbReference type="Proteomes" id="UP000019095"/>
    </source>
</evidence>
<dbReference type="PATRIC" id="fig|1247726.3.peg.4101"/>
<gene>
    <name evidence="1" type="ORF">MIM_c37110</name>
</gene>
<proteinExistence type="predicted"/>